<dbReference type="EMBL" id="CM000761">
    <property type="protein sequence ID" value="KXG36398.1"/>
    <property type="molecule type" value="Genomic_DNA"/>
</dbReference>
<proteinExistence type="predicted"/>
<reference evidence="5 6" key="1">
    <citation type="journal article" date="2009" name="Nature">
        <title>The Sorghum bicolor genome and the diversification of grasses.</title>
        <authorList>
            <person name="Paterson A.H."/>
            <person name="Bowers J.E."/>
            <person name="Bruggmann R."/>
            <person name="Dubchak I."/>
            <person name="Grimwood J."/>
            <person name="Gundlach H."/>
            <person name="Haberer G."/>
            <person name="Hellsten U."/>
            <person name="Mitros T."/>
            <person name="Poliakov A."/>
            <person name="Schmutz J."/>
            <person name="Spannagl M."/>
            <person name="Tang H."/>
            <person name="Wang X."/>
            <person name="Wicker T."/>
            <person name="Bharti A.K."/>
            <person name="Chapman J."/>
            <person name="Feltus F.A."/>
            <person name="Gowik U."/>
            <person name="Grigoriev I.V."/>
            <person name="Lyons E."/>
            <person name="Maher C.A."/>
            <person name="Martis M."/>
            <person name="Narechania A."/>
            <person name="Otillar R.P."/>
            <person name="Penning B.W."/>
            <person name="Salamov A.A."/>
            <person name="Wang Y."/>
            <person name="Zhang L."/>
            <person name="Carpita N.C."/>
            <person name="Freeling M."/>
            <person name="Gingle A.R."/>
            <person name="Hash C.T."/>
            <person name="Keller B."/>
            <person name="Klein P."/>
            <person name="Kresovich S."/>
            <person name="McCann M.C."/>
            <person name="Ming R."/>
            <person name="Peterson D.G."/>
            <person name="Mehboob-ur-Rahman"/>
            <person name="Ware D."/>
            <person name="Westhoff P."/>
            <person name="Mayer K.F."/>
            <person name="Messing J."/>
            <person name="Rokhsar D.S."/>
        </authorList>
    </citation>
    <scope>NUCLEOTIDE SEQUENCE [LARGE SCALE GENOMIC DNA]</scope>
    <source>
        <strain evidence="6">cv. BTx623</strain>
    </source>
</reference>
<dbReference type="eggNOG" id="ENOG502R3SN">
    <property type="taxonomic scope" value="Eukaryota"/>
</dbReference>
<feature type="signal peptide" evidence="3">
    <location>
        <begin position="1"/>
        <end position="25"/>
    </location>
</feature>
<dbReference type="Pfam" id="PF01657">
    <property type="entry name" value="Stress-antifung"/>
    <property type="match status" value="1"/>
</dbReference>
<dbReference type="Gene3D" id="3.30.430.20">
    <property type="entry name" value="Gnk2 domain, C-X8-C-X2-C motif"/>
    <property type="match status" value="1"/>
</dbReference>
<evidence type="ECO:0000313" key="6">
    <source>
        <dbReference type="Proteomes" id="UP000000768"/>
    </source>
</evidence>
<dbReference type="PANTHER" id="PTHR32099:SF43">
    <property type="entry name" value="GNK2-HOMOLOGOUS DOMAIN-CONTAINING PROTEIN"/>
    <property type="match status" value="1"/>
</dbReference>
<feature type="domain" description="Gnk2-homologous" evidence="4">
    <location>
        <begin position="37"/>
        <end position="147"/>
    </location>
</feature>
<dbReference type="Gramene" id="KXG36398">
    <property type="protein sequence ID" value="KXG36398"/>
    <property type="gene ID" value="SORBI_3002G327100"/>
</dbReference>
<dbReference type="InterPro" id="IPR002902">
    <property type="entry name" value="GNK2"/>
</dbReference>
<protein>
    <recommendedName>
        <fullName evidence="4">Gnk2-homologous domain-containing protein</fullName>
    </recommendedName>
</protein>
<evidence type="ECO:0000259" key="4">
    <source>
        <dbReference type="PROSITE" id="PS51473"/>
    </source>
</evidence>
<evidence type="ECO:0000256" key="3">
    <source>
        <dbReference type="SAM" id="SignalP"/>
    </source>
</evidence>
<organism evidence="5 6">
    <name type="scientific">Sorghum bicolor</name>
    <name type="common">Sorghum</name>
    <name type="synonym">Sorghum vulgare</name>
    <dbReference type="NCBI Taxonomy" id="4558"/>
    <lineage>
        <taxon>Eukaryota</taxon>
        <taxon>Viridiplantae</taxon>
        <taxon>Streptophyta</taxon>
        <taxon>Embryophyta</taxon>
        <taxon>Tracheophyta</taxon>
        <taxon>Spermatophyta</taxon>
        <taxon>Magnoliopsida</taxon>
        <taxon>Liliopsida</taxon>
        <taxon>Poales</taxon>
        <taxon>Poaceae</taxon>
        <taxon>PACMAD clade</taxon>
        <taxon>Panicoideae</taxon>
        <taxon>Andropogonodae</taxon>
        <taxon>Andropogoneae</taxon>
        <taxon>Sorghinae</taxon>
        <taxon>Sorghum</taxon>
    </lineage>
</organism>
<sequence length="218" mass="23626">MPRVCTTSVVLALALLPVLVATAAAAATTVYRRVAPSPGGHECGAQGTYAPNSTYEANLRALAATVPAQANASSCKCSPGNHAGERPDMVAASVYCYWRPDAGWSPDCGACVARAFGEAQRLCPYHRQAMVVVDGGECSVSFHDVQQMEQSMGLGSPRQFAVLQKQDGDHVSFLDFCQDIKELTRYMSEHEKLELKNFTGQCERCKHQALKSPRRLIM</sequence>
<keyword evidence="6" id="KW-1185">Reference proteome</keyword>
<gene>
    <name evidence="5" type="ORF">SORBI_3002G327100</name>
</gene>
<dbReference type="PANTHER" id="PTHR32099">
    <property type="entry name" value="CYSTEINE-RICH REPEAT SECRETORY PROTEIN"/>
    <property type="match status" value="1"/>
</dbReference>
<dbReference type="Proteomes" id="UP000000768">
    <property type="component" value="Chromosome 2"/>
</dbReference>
<name>A0A1B6QER4_SORBI</name>
<dbReference type="AlphaFoldDB" id="A0A1B6QER4"/>
<dbReference type="OMA" id="SFHDVQQ"/>
<dbReference type="PROSITE" id="PS51473">
    <property type="entry name" value="GNK2"/>
    <property type="match status" value="1"/>
</dbReference>
<dbReference type="InParanoid" id="A0A1B6QER4"/>
<dbReference type="OrthoDB" id="630347at2759"/>
<dbReference type="InterPro" id="IPR038408">
    <property type="entry name" value="GNK2_sf"/>
</dbReference>
<keyword evidence="2" id="KW-0677">Repeat</keyword>
<evidence type="ECO:0000256" key="2">
    <source>
        <dbReference type="ARBA" id="ARBA00022737"/>
    </source>
</evidence>
<evidence type="ECO:0000256" key="1">
    <source>
        <dbReference type="ARBA" id="ARBA00022729"/>
    </source>
</evidence>
<evidence type="ECO:0000313" key="5">
    <source>
        <dbReference type="EMBL" id="KXG36398.1"/>
    </source>
</evidence>
<dbReference type="CDD" id="cd23509">
    <property type="entry name" value="Gnk2-like"/>
    <property type="match status" value="1"/>
</dbReference>
<keyword evidence="1 3" id="KW-0732">Signal</keyword>
<feature type="chain" id="PRO_5008589600" description="Gnk2-homologous domain-containing protein" evidence="3">
    <location>
        <begin position="26"/>
        <end position="218"/>
    </location>
</feature>
<reference evidence="6" key="2">
    <citation type="journal article" date="2018" name="Plant J.">
        <title>The Sorghum bicolor reference genome: improved assembly, gene annotations, a transcriptome atlas, and signatures of genome organization.</title>
        <authorList>
            <person name="McCormick R.F."/>
            <person name="Truong S.K."/>
            <person name="Sreedasyam A."/>
            <person name="Jenkins J."/>
            <person name="Shu S."/>
            <person name="Sims D."/>
            <person name="Kennedy M."/>
            <person name="Amirebrahimi M."/>
            <person name="Weers B.D."/>
            <person name="McKinley B."/>
            <person name="Mattison A."/>
            <person name="Morishige D.T."/>
            <person name="Grimwood J."/>
            <person name="Schmutz J."/>
            <person name="Mullet J.E."/>
        </authorList>
    </citation>
    <scope>NUCLEOTIDE SEQUENCE [LARGE SCALE GENOMIC DNA]</scope>
    <source>
        <strain evidence="6">cv. BTx623</strain>
    </source>
</reference>
<accession>A0A1B6QER4</accession>